<organism evidence="2 3">
    <name type="scientific">Oxyplasma meridianum</name>
    <dbReference type="NCBI Taxonomy" id="3073602"/>
    <lineage>
        <taxon>Archaea</taxon>
        <taxon>Methanobacteriati</taxon>
        <taxon>Thermoplasmatota</taxon>
        <taxon>Thermoplasmata</taxon>
        <taxon>Thermoplasmatales</taxon>
        <taxon>Thermoplasmataceae</taxon>
        <taxon>Oxyplasma</taxon>
    </lineage>
</organism>
<evidence type="ECO:0000256" key="1">
    <source>
        <dbReference type="SAM" id="Phobius"/>
    </source>
</evidence>
<feature type="transmembrane region" description="Helical" evidence="1">
    <location>
        <begin position="66"/>
        <end position="89"/>
    </location>
</feature>
<name>A0AAX4NEZ8_9ARCH</name>
<gene>
    <name evidence="2" type="ORF">OXIME_000609</name>
</gene>
<accession>A0AAX4NEZ8</accession>
<evidence type="ECO:0000313" key="2">
    <source>
        <dbReference type="EMBL" id="WYY00056.1"/>
    </source>
</evidence>
<dbReference type="KEGG" id="omr:OXIME_000609"/>
<dbReference type="EMBL" id="CP133772">
    <property type="protein sequence ID" value="WYY00056.1"/>
    <property type="molecule type" value="Genomic_DNA"/>
</dbReference>
<dbReference type="Proteomes" id="UP001451606">
    <property type="component" value="Chromosome"/>
</dbReference>
<dbReference type="AlphaFoldDB" id="A0AAX4NEZ8"/>
<proteinExistence type="predicted"/>
<protein>
    <submittedName>
        <fullName evidence="2">Uncharacterized protein</fullName>
    </submittedName>
</protein>
<sequence>MADKEEPLDPLMERLFLDIKSIMILGRNDAKVQNDMRRRIFDSYDDDITNFRQMIQKGKAIEFRNLFLIALGEIVFSALLLLIGLNLLVPSIFSVADPSRILYYLRNFSVTYSNTTEFFGIVIIVDFFISILMLISAFYLLRQASGNLKEAGLLVSG</sequence>
<reference evidence="2 3" key="1">
    <citation type="submission" date="2023-09" db="EMBL/GenBank/DDBJ databases">
        <authorList>
            <person name="Golyshina O.V."/>
            <person name="Lunev E.A."/>
            <person name="Bargiela R."/>
            <person name="Gaines M.C."/>
            <person name="Daum B."/>
            <person name="Bale N.J."/>
            <person name="Koenen M."/>
            <person name="Sinninghe Damst J.S."/>
            <person name="Yakimov M."/>
            <person name="Golyshin P.N."/>
        </authorList>
    </citation>
    <scope>NUCLEOTIDE SEQUENCE [LARGE SCALE GENOMIC DNA]</scope>
    <source>
        <strain evidence="2 3">M1</strain>
    </source>
</reference>
<keyword evidence="1" id="KW-1133">Transmembrane helix</keyword>
<keyword evidence="1" id="KW-0812">Transmembrane</keyword>
<keyword evidence="3" id="KW-1185">Reference proteome</keyword>
<keyword evidence="1" id="KW-0472">Membrane</keyword>
<feature type="transmembrane region" description="Helical" evidence="1">
    <location>
        <begin position="118"/>
        <end position="141"/>
    </location>
</feature>
<evidence type="ECO:0000313" key="3">
    <source>
        <dbReference type="Proteomes" id="UP001451606"/>
    </source>
</evidence>
<dbReference type="RefSeq" id="WP_393972008.1">
    <property type="nucleotide sequence ID" value="NZ_CP133772.1"/>
</dbReference>
<dbReference type="GeneID" id="95967338"/>